<dbReference type="InterPro" id="IPR003018">
    <property type="entry name" value="GAF"/>
</dbReference>
<evidence type="ECO:0000313" key="2">
    <source>
        <dbReference type="Proteomes" id="UP001592582"/>
    </source>
</evidence>
<evidence type="ECO:0000313" key="1">
    <source>
        <dbReference type="EMBL" id="MFC1411295.1"/>
    </source>
</evidence>
<dbReference type="InterPro" id="IPR029016">
    <property type="entry name" value="GAF-like_dom_sf"/>
</dbReference>
<organism evidence="1 2">
    <name type="scientific">Streptacidiphilus alkalitolerans</name>
    <dbReference type="NCBI Taxonomy" id="3342712"/>
    <lineage>
        <taxon>Bacteria</taxon>
        <taxon>Bacillati</taxon>
        <taxon>Actinomycetota</taxon>
        <taxon>Actinomycetes</taxon>
        <taxon>Kitasatosporales</taxon>
        <taxon>Streptomycetaceae</taxon>
        <taxon>Streptacidiphilus</taxon>
    </lineage>
</organism>
<dbReference type="SUPFAM" id="SSF55781">
    <property type="entry name" value="GAF domain-like"/>
    <property type="match status" value="1"/>
</dbReference>
<dbReference type="Gene3D" id="3.30.450.40">
    <property type="match status" value="1"/>
</dbReference>
<proteinExistence type="predicted"/>
<dbReference type="SMART" id="SM00065">
    <property type="entry name" value="GAF"/>
    <property type="match status" value="1"/>
</dbReference>
<sequence length="218" mass="22827">MWGSECEISGQQLLQCVVEVAQAAFRAEASSVFLIDEETGELVFEAVSGQGEEHLVGTRFPAGTGIAGWVAACGQPMLADDLDESDQFSGEAAESTGYVPRTVAAAPLFRAGECIGVLEVLDRAQEDEEELRTLELLGLLASQAAMGLELLQRLRLSNRQAAAASAVSSGAAANTEAINRISAGLQHLNPDESRLLSQVLELAGGLADTASNRAGRGR</sequence>
<gene>
    <name evidence="1" type="ORF">ACEZDG_18690</name>
</gene>
<dbReference type="Proteomes" id="UP001592582">
    <property type="component" value="Unassembled WGS sequence"/>
</dbReference>
<dbReference type="Pfam" id="PF01590">
    <property type="entry name" value="GAF"/>
    <property type="match status" value="1"/>
</dbReference>
<keyword evidence="2" id="KW-1185">Reference proteome</keyword>
<accession>A0ABV6VC44</accession>
<protein>
    <submittedName>
        <fullName evidence="1">GAF domain-containing protein</fullName>
    </submittedName>
</protein>
<dbReference type="EMBL" id="JBHEZX010000007">
    <property type="protein sequence ID" value="MFC1411295.1"/>
    <property type="molecule type" value="Genomic_DNA"/>
</dbReference>
<comment type="caution">
    <text evidence="1">The sequence shown here is derived from an EMBL/GenBank/DDBJ whole genome shotgun (WGS) entry which is preliminary data.</text>
</comment>
<reference evidence="1 2" key="1">
    <citation type="submission" date="2024-09" db="EMBL/GenBank/DDBJ databases">
        <authorList>
            <person name="Lee S.D."/>
        </authorList>
    </citation>
    <scope>NUCLEOTIDE SEQUENCE [LARGE SCALE GENOMIC DNA]</scope>
    <source>
        <strain evidence="1 2">N1-1</strain>
    </source>
</reference>
<name>A0ABV6VC44_9ACTN</name>